<accession>A0ABW3JMW4</accession>
<feature type="transmembrane region" description="Helical" evidence="1">
    <location>
        <begin position="60"/>
        <end position="81"/>
    </location>
</feature>
<evidence type="ECO:0000313" key="2">
    <source>
        <dbReference type="EMBL" id="MFD0991510.1"/>
    </source>
</evidence>
<comment type="caution">
    <text evidence="2">The sequence shown here is derived from an EMBL/GenBank/DDBJ whole genome shotgun (WGS) entry which is preliminary data.</text>
</comment>
<keyword evidence="1" id="KW-1133">Transmembrane helix</keyword>
<reference evidence="3" key="1">
    <citation type="journal article" date="2019" name="Int. J. Syst. Evol. Microbiol.">
        <title>The Global Catalogue of Microorganisms (GCM) 10K type strain sequencing project: providing services to taxonomists for standard genome sequencing and annotation.</title>
        <authorList>
            <consortium name="The Broad Institute Genomics Platform"/>
            <consortium name="The Broad Institute Genome Sequencing Center for Infectious Disease"/>
            <person name="Wu L."/>
            <person name="Ma J."/>
        </authorList>
    </citation>
    <scope>NUCLEOTIDE SEQUENCE [LARGE SCALE GENOMIC DNA]</scope>
    <source>
        <strain evidence="3">CCUG 62414</strain>
    </source>
</reference>
<dbReference type="Proteomes" id="UP001597061">
    <property type="component" value="Unassembled WGS sequence"/>
</dbReference>
<evidence type="ECO:0000313" key="3">
    <source>
        <dbReference type="Proteomes" id="UP001597061"/>
    </source>
</evidence>
<keyword evidence="1" id="KW-0472">Membrane</keyword>
<organism evidence="2 3">
    <name type="scientific">Mariniflexile jejuense</name>
    <dbReference type="NCBI Taxonomy" id="1173582"/>
    <lineage>
        <taxon>Bacteria</taxon>
        <taxon>Pseudomonadati</taxon>
        <taxon>Bacteroidota</taxon>
        <taxon>Flavobacteriia</taxon>
        <taxon>Flavobacteriales</taxon>
        <taxon>Flavobacteriaceae</taxon>
        <taxon>Mariniflexile</taxon>
    </lineage>
</organism>
<evidence type="ECO:0000256" key="1">
    <source>
        <dbReference type="SAM" id="Phobius"/>
    </source>
</evidence>
<gene>
    <name evidence="2" type="ORF">ACFQ1R_15530</name>
</gene>
<dbReference type="RefSeq" id="WP_379927186.1">
    <property type="nucleotide sequence ID" value="NZ_JBHTJI010000042.1"/>
</dbReference>
<sequence length="83" mass="9655">MMDANNSLKNNRSLLAKRKETKALEGSYANIELKKFPKATEAQLESIKHRIQNENKQKRLKLYVVSGFVLLIFISFILYILNK</sequence>
<proteinExistence type="predicted"/>
<dbReference type="EMBL" id="JBHTJI010000042">
    <property type="protein sequence ID" value="MFD0991510.1"/>
    <property type="molecule type" value="Genomic_DNA"/>
</dbReference>
<keyword evidence="3" id="KW-1185">Reference proteome</keyword>
<keyword evidence="1" id="KW-0812">Transmembrane</keyword>
<protein>
    <submittedName>
        <fullName evidence="2">Uncharacterized protein</fullName>
    </submittedName>
</protein>
<name>A0ABW3JMW4_9FLAO</name>